<dbReference type="Gene3D" id="3.30.565.10">
    <property type="entry name" value="Histidine kinase-like ATPase, C-terminal domain"/>
    <property type="match status" value="1"/>
</dbReference>
<accession>A0ABU3DKY5</accession>
<dbReference type="PANTHER" id="PTHR35801:SF1">
    <property type="entry name" value="PHOSPHOSERINE PHOSPHATASE RSBX"/>
    <property type="match status" value="1"/>
</dbReference>
<dbReference type="InterPro" id="IPR036890">
    <property type="entry name" value="HATPase_C_sf"/>
</dbReference>
<dbReference type="InterPro" id="IPR001932">
    <property type="entry name" value="PPM-type_phosphatase-like_dom"/>
</dbReference>
<dbReference type="Pfam" id="PF07228">
    <property type="entry name" value="SpoIIE"/>
    <property type="match status" value="1"/>
</dbReference>
<proteinExistence type="predicted"/>
<dbReference type="Proteomes" id="UP001265259">
    <property type="component" value="Unassembled WGS sequence"/>
</dbReference>
<dbReference type="InterPro" id="IPR039248">
    <property type="entry name" value="Ptase_RsbX"/>
</dbReference>
<keyword evidence="3" id="KW-1185">Reference proteome</keyword>
<gene>
    <name evidence="2" type="ORF">RM543_16895</name>
</gene>
<sequence length="334" mass="35780">MKRWIEIEDRSAIAAVRRLARRYASGLKLSENRLEEMAIVVTEATTNILRYADKGRMLIEVLQAQGVSKVVLVFTDRGPGISEIGRMVEDGISSSGSAGLGLGAIRRLSDSFDIFSTAEDGTTIVCTFEAENAPPNADLLDVEGLRVCHPAETSCGDDWFVRQIPGRADVLLCDGLGHGPKAAEASAEVLDAARAADVAPEDMMMHLTRALVGTRGAVAAMIRVDLETSTLSYSALGNITTMLVGRSGSKRIAVRDGRIGGAPTHGYAETLPLEPGDMIIMHSDGLKTLREGDLRPALLARSPLLIGAFLLDRAFRGRDDASIVVVKVRKEARA</sequence>
<evidence type="ECO:0000259" key="1">
    <source>
        <dbReference type="SMART" id="SM00331"/>
    </source>
</evidence>
<feature type="domain" description="PPM-type phosphatase" evidence="1">
    <location>
        <begin position="142"/>
        <end position="328"/>
    </location>
</feature>
<comment type="caution">
    <text evidence="2">The sequence shown here is derived from an EMBL/GenBank/DDBJ whole genome shotgun (WGS) entry which is preliminary data.</text>
</comment>
<name>A0ABU3DKY5_9RHOB</name>
<dbReference type="SUPFAM" id="SSF81606">
    <property type="entry name" value="PP2C-like"/>
    <property type="match status" value="1"/>
</dbReference>
<evidence type="ECO:0000313" key="2">
    <source>
        <dbReference type="EMBL" id="MDT0684362.1"/>
    </source>
</evidence>
<dbReference type="SMART" id="SM00331">
    <property type="entry name" value="PP2C_SIG"/>
    <property type="match status" value="1"/>
</dbReference>
<protein>
    <submittedName>
        <fullName evidence="2">SpoIIE family protein phosphatase</fullName>
    </submittedName>
</protein>
<reference evidence="2 3" key="1">
    <citation type="submission" date="2023-09" db="EMBL/GenBank/DDBJ databases">
        <authorList>
            <person name="Rey-Velasco X."/>
        </authorList>
    </citation>
    <scope>NUCLEOTIDE SEQUENCE [LARGE SCALE GENOMIC DNA]</scope>
    <source>
        <strain evidence="2 3">F158</strain>
    </source>
</reference>
<dbReference type="Pfam" id="PF13581">
    <property type="entry name" value="HATPase_c_2"/>
    <property type="match status" value="1"/>
</dbReference>
<dbReference type="SUPFAM" id="SSF55874">
    <property type="entry name" value="ATPase domain of HSP90 chaperone/DNA topoisomerase II/histidine kinase"/>
    <property type="match status" value="1"/>
</dbReference>
<dbReference type="InterPro" id="IPR036457">
    <property type="entry name" value="PPM-type-like_dom_sf"/>
</dbReference>
<organism evidence="2 3">
    <name type="scientific">Tropicimonas omnivorans</name>
    <dbReference type="NCBI Taxonomy" id="3075590"/>
    <lineage>
        <taxon>Bacteria</taxon>
        <taxon>Pseudomonadati</taxon>
        <taxon>Pseudomonadota</taxon>
        <taxon>Alphaproteobacteria</taxon>
        <taxon>Rhodobacterales</taxon>
        <taxon>Roseobacteraceae</taxon>
        <taxon>Tropicimonas</taxon>
    </lineage>
</organism>
<dbReference type="PANTHER" id="PTHR35801">
    <property type="entry name" value="PHOSPHOSERINE PHOSPHATASE RSBX"/>
    <property type="match status" value="1"/>
</dbReference>
<dbReference type="RefSeq" id="WP_311693779.1">
    <property type="nucleotide sequence ID" value="NZ_JAVRHL010000004.1"/>
</dbReference>
<dbReference type="Gene3D" id="3.60.40.10">
    <property type="entry name" value="PPM-type phosphatase domain"/>
    <property type="match status" value="1"/>
</dbReference>
<evidence type="ECO:0000313" key="3">
    <source>
        <dbReference type="Proteomes" id="UP001265259"/>
    </source>
</evidence>
<dbReference type="EMBL" id="JAVRHL010000004">
    <property type="protein sequence ID" value="MDT0684362.1"/>
    <property type="molecule type" value="Genomic_DNA"/>
</dbReference>
<dbReference type="InterPro" id="IPR003594">
    <property type="entry name" value="HATPase_dom"/>
</dbReference>